<dbReference type="InterPro" id="IPR011650">
    <property type="entry name" value="Peptidase_M20_dimer"/>
</dbReference>
<evidence type="ECO:0000256" key="1">
    <source>
        <dbReference type="PIRNR" id="PIRNR037226"/>
    </source>
</evidence>
<dbReference type="PIRSF" id="PIRSF037226">
    <property type="entry name" value="Amidohydrolase_ACY1L2_prd"/>
    <property type="match status" value="1"/>
</dbReference>
<dbReference type="GO" id="GO:0071713">
    <property type="term" value="F:para-aminobenzoyl-glutamate hydrolase activity"/>
    <property type="evidence" value="ECO:0007669"/>
    <property type="project" value="TreeGrafter"/>
</dbReference>
<dbReference type="EMBL" id="LXEY01000010">
    <property type="protein sequence ID" value="OAV62623.1"/>
    <property type="molecule type" value="Genomic_DNA"/>
</dbReference>
<evidence type="ECO:0000313" key="4">
    <source>
        <dbReference type="Proteomes" id="UP000078292"/>
    </source>
</evidence>
<dbReference type="NCBIfam" id="TIGR01891">
    <property type="entry name" value="amidohydrolases"/>
    <property type="match status" value="1"/>
</dbReference>
<dbReference type="Pfam" id="PF01546">
    <property type="entry name" value="Peptidase_M20"/>
    <property type="match status" value="1"/>
</dbReference>
<comment type="caution">
    <text evidence="3">The sequence shown here is derived from an EMBL/GenBank/DDBJ whole genome shotgun (WGS) entry which is preliminary data.</text>
</comment>
<gene>
    <name evidence="3" type="ORF">A6F49_05520</name>
</gene>
<dbReference type="OrthoDB" id="9781032at2"/>
<dbReference type="InterPro" id="IPR052030">
    <property type="entry name" value="Peptidase_M20/M20A_hydrolases"/>
</dbReference>
<evidence type="ECO:0000313" key="3">
    <source>
        <dbReference type="EMBL" id="OAV62623.1"/>
    </source>
</evidence>
<evidence type="ECO:0000259" key="2">
    <source>
        <dbReference type="Pfam" id="PF07687"/>
    </source>
</evidence>
<proteinExistence type="inferred from homology"/>
<dbReference type="AlphaFoldDB" id="A0A1B7M1Z8"/>
<dbReference type="SUPFAM" id="SSF53187">
    <property type="entry name" value="Zn-dependent exopeptidases"/>
    <property type="match status" value="1"/>
</dbReference>
<reference evidence="3 4" key="1">
    <citation type="submission" date="2016-04" db="EMBL/GenBank/DDBJ databases">
        <title>First whole genome shotgun sequence of the bacterium Enteractinococcus sp. strain UASWS1574.</title>
        <authorList>
            <person name="Crovadore J."/>
            <person name="Chablais R."/>
            <person name="Lefort F."/>
        </authorList>
    </citation>
    <scope>NUCLEOTIDE SEQUENCE [LARGE SCALE GENOMIC DNA]</scope>
    <source>
        <strain evidence="3 4">UASWS1574</strain>
    </source>
</reference>
<protein>
    <recommendedName>
        <fullName evidence="1">Peptidase M20 domain-containing protein 2</fullName>
    </recommendedName>
</protein>
<comment type="similarity">
    <text evidence="1">Belongs to the peptidase M20A family.</text>
</comment>
<dbReference type="SUPFAM" id="SSF55031">
    <property type="entry name" value="Bacterial exopeptidase dimerisation domain"/>
    <property type="match status" value="1"/>
</dbReference>
<feature type="domain" description="Peptidase M20 dimerisation" evidence="2">
    <location>
        <begin position="158"/>
        <end position="251"/>
    </location>
</feature>
<dbReference type="InterPro" id="IPR017439">
    <property type="entry name" value="Amidohydrolase"/>
</dbReference>
<organism evidence="3 4">
    <name type="scientific">Enteractinococcus helveticum</name>
    <dbReference type="NCBI Taxonomy" id="1837282"/>
    <lineage>
        <taxon>Bacteria</taxon>
        <taxon>Bacillati</taxon>
        <taxon>Actinomycetota</taxon>
        <taxon>Actinomycetes</taxon>
        <taxon>Micrococcales</taxon>
        <taxon>Micrococcaceae</taxon>
    </lineage>
</organism>
<sequence length="373" mass="39716">MAQRHALVELSRELHADPELGWAEYRSSERVSDVLKHAGFSVVRPYLGLETAFHAKAGAKAPSMRIGLMAEYDALPGLGHACGHNLIAASSVGAAIGLAQVAEELNIGVEVFGTPAEEGGGGKIDLLERGAFDGLDLAMMVHPGPVDVARASPLAVAHWAVQFTGKAAHAASFPTEGINAADAFTIAQVAIGLLRQHLPTTSRVHGVVLDAGTAPNSIPAFARGRWYVRAQTLEELHEIEKRVLACFEAAALATGCSFDWELESKPYAEFHHDEQALEFYSRNAESLGRVFQPDSPGAEMAAASTDMGNVSHIVPSIHPYIGLDSFPVLNHQQEFADHTIGPTAEKALLDGAIALAWTALDVATHRNLCTFSP</sequence>
<dbReference type="Pfam" id="PF07687">
    <property type="entry name" value="M20_dimer"/>
    <property type="match status" value="1"/>
</dbReference>
<dbReference type="Proteomes" id="UP000078292">
    <property type="component" value="Unassembled WGS sequence"/>
</dbReference>
<dbReference type="GO" id="GO:0046657">
    <property type="term" value="P:folic acid catabolic process"/>
    <property type="evidence" value="ECO:0007669"/>
    <property type="project" value="TreeGrafter"/>
</dbReference>
<dbReference type="InterPro" id="IPR036264">
    <property type="entry name" value="Bact_exopeptidase_dim_dom"/>
</dbReference>
<name>A0A1B7M1Z8_9MICC</name>
<dbReference type="FunFam" id="3.30.70.360:FF:000004">
    <property type="entry name" value="Peptidase M20 domain-containing protein 2"/>
    <property type="match status" value="1"/>
</dbReference>
<dbReference type="GO" id="GO:0016805">
    <property type="term" value="F:dipeptidase activity"/>
    <property type="evidence" value="ECO:0007669"/>
    <property type="project" value="InterPro"/>
</dbReference>
<dbReference type="CDD" id="cd05672">
    <property type="entry name" value="M20_ACY1L2-like"/>
    <property type="match status" value="1"/>
</dbReference>
<accession>A0A1B7M1Z8</accession>
<dbReference type="GO" id="GO:0005737">
    <property type="term" value="C:cytoplasm"/>
    <property type="evidence" value="ECO:0007669"/>
    <property type="project" value="TreeGrafter"/>
</dbReference>
<dbReference type="InterPro" id="IPR017144">
    <property type="entry name" value="Xaa-Arg_dipeptidase"/>
</dbReference>
<dbReference type="Gene3D" id="3.40.630.10">
    <property type="entry name" value="Zn peptidases"/>
    <property type="match status" value="1"/>
</dbReference>
<dbReference type="PANTHER" id="PTHR30575">
    <property type="entry name" value="PEPTIDASE M20"/>
    <property type="match status" value="1"/>
</dbReference>
<dbReference type="PANTHER" id="PTHR30575:SF0">
    <property type="entry name" value="XAA-ARG DIPEPTIDASE"/>
    <property type="match status" value="1"/>
</dbReference>
<keyword evidence="4" id="KW-1185">Reference proteome</keyword>
<dbReference type="STRING" id="1837282.A6F49_05520"/>
<dbReference type="InterPro" id="IPR002933">
    <property type="entry name" value="Peptidase_M20"/>
</dbReference>
<dbReference type="Gene3D" id="3.30.70.360">
    <property type="match status" value="1"/>
</dbReference>